<feature type="binding site" evidence="6">
    <location>
        <position position="9"/>
    </location>
    <ligand>
        <name>Mg(2+)</name>
        <dbReference type="ChEBI" id="CHEBI:18420"/>
        <label>1</label>
    </ligand>
</feature>
<evidence type="ECO:0000256" key="7">
    <source>
        <dbReference type="PIRSR" id="PIRSR604808-3"/>
    </source>
</evidence>
<evidence type="ECO:0000256" key="4">
    <source>
        <dbReference type="ARBA" id="ARBA00022801"/>
    </source>
</evidence>
<keyword evidence="8" id="KW-0234">DNA repair</keyword>
<reference evidence="11" key="2">
    <citation type="submission" date="2023-05" db="EMBL/GenBank/DDBJ databases">
        <authorList>
            <person name="Fouks B."/>
        </authorList>
    </citation>
    <scope>NUCLEOTIDE SEQUENCE</scope>
    <source>
        <strain evidence="11">Stay&amp;Tobe</strain>
        <tissue evidence="11">Testes</tissue>
    </source>
</reference>
<feature type="binding site" evidence="6">
    <location>
        <position position="189"/>
    </location>
    <ligand>
        <name>Mg(2+)</name>
        <dbReference type="ChEBI" id="CHEBI:18420"/>
        <label>1</label>
    </ligand>
</feature>
<dbReference type="GO" id="GO:0008311">
    <property type="term" value="F:double-stranded DNA 3'-5' DNA exonuclease activity"/>
    <property type="evidence" value="ECO:0007669"/>
    <property type="project" value="UniProtKB-EC"/>
</dbReference>
<keyword evidence="3 6" id="KW-0479">Metal-binding</keyword>
<name>A0AAD7ZSF1_DIPPU</name>
<evidence type="ECO:0000256" key="5">
    <source>
        <dbReference type="ARBA" id="ARBA00022842"/>
    </source>
</evidence>
<reference evidence="11" key="1">
    <citation type="journal article" date="2023" name="IScience">
        <title>Live-bearing cockroach genome reveals convergent evolutionary mechanisms linked to viviparity in insects and beyond.</title>
        <authorList>
            <person name="Fouks B."/>
            <person name="Harrison M.C."/>
            <person name="Mikhailova A.A."/>
            <person name="Marchal E."/>
            <person name="English S."/>
            <person name="Carruthers M."/>
            <person name="Jennings E.C."/>
            <person name="Chiamaka E.L."/>
            <person name="Frigard R.A."/>
            <person name="Pippel M."/>
            <person name="Attardo G.M."/>
            <person name="Benoit J.B."/>
            <person name="Bornberg-Bauer E."/>
            <person name="Tobe S.S."/>
        </authorList>
    </citation>
    <scope>NUCLEOTIDE SEQUENCE</scope>
    <source>
        <strain evidence="11">Stay&amp;Tobe</strain>
    </source>
</reference>
<organism evidence="11 12">
    <name type="scientific">Diploptera punctata</name>
    <name type="common">Pacific beetle cockroach</name>
    <dbReference type="NCBI Taxonomy" id="6984"/>
    <lineage>
        <taxon>Eukaryota</taxon>
        <taxon>Metazoa</taxon>
        <taxon>Ecdysozoa</taxon>
        <taxon>Arthropoda</taxon>
        <taxon>Hexapoda</taxon>
        <taxon>Insecta</taxon>
        <taxon>Pterygota</taxon>
        <taxon>Neoptera</taxon>
        <taxon>Polyneoptera</taxon>
        <taxon>Dictyoptera</taxon>
        <taxon>Blattodea</taxon>
        <taxon>Blaberoidea</taxon>
        <taxon>Blaberidae</taxon>
        <taxon>Diplopterinae</taxon>
        <taxon>Diploptera</taxon>
    </lineage>
</organism>
<dbReference type="SUPFAM" id="SSF56219">
    <property type="entry name" value="DNase I-like"/>
    <property type="match status" value="1"/>
</dbReference>
<feature type="site" description="Important for catalytic activity" evidence="7">
    <location>
        <position position="271"/>
    </location>
</feature>
<feature type="site" description="Interaction with DNA substrate" evidence="7">
    <location>
        <position position="297"/>
    </location>
</feature>
<feature type="compositionally biased region" description="Basic and acidic residues" evidence="9">
    <location>
        <begin position="333"/>
        <end position="345"/>
    </location>
</feature>
<dbReference type="InterPro" id="IPR004808">
    <property type="entry name" value="AP_endonuc_1"/>
</dbReference>
<dbReference type="EMBL" id="JASPKZ010007222">
    <property type="protein sequence ID" value="KAJ9586044.1"/>
    <property type="molecule type" value="Genomic_DNA"/>
</dbReference>
<dbReference type="Proteomes" id="UP001233999">
    <property type="component" value="Unassembled WGS sequence"/>
</dbReference>
<feature type="site" description="Transition state stabilizer" evidence="7">
    <location>
        <position position="189"/>
    </location>
</feature>
<comment type="catalytic activity">
    <reaction evidence="1">
        <text>Exonucleolytic cleavage in the 3'- to 5'-direction to yield nucleoside 5'-phosphates.</text>
        <dbReference type="EC" id="3.1.11.2"/>
    </reaction>
</comment>
<sequence length="411" mass="46580">MGVKILTWNVDGIRSLYKDDASIREGLESLDADIICFQETKISRNQLDKKFAVIDGYSSYFGFPRSETGHSGAVTYCKESVTPFCAEGGLSGLVTVDADDIIGSYGNIRTEFSKRELKELALEGQAVITLHKIQMKEKMLAVINVCCPSDDTDKKKGLQRKERFYQLLQIRATTLKEKGYFVIVVGDLNIGHKPIDYYDPSQEEDFESNPCRRWLDRIIFDLDPKDISNGYCETTFLIDAFRFIHPTEENVYTYWSSNLDARANNFGSRLDYLLVDKRLFAEIDDCIIMSTVQGSDHCPVKLIINIEVIPAPNCPSFSKRYYPEFSGTRRKVVKDETDDVPKRQNESSMDESLTEKKRKIGIEGYVIKLTNSRGDMSGESSLSERSLQESSSQSSGEISTPNTEHQGKYFS</sequence>
<comment type="cofactor">
    <cofactor evidence="6 8">
        <name>Mg(2+)</name>
        <dbReference type="ChEBI" id="CHEBI:18420"/>
    </cofactor>
    <cofactor evidence="6 8">
        <name>Mn(2+)</name>
        <dbReference type="ChEBI" id="CHEBI:29035"/>
    </cofactor>
    <text evidence="6 8">Probably binds two magnesium or manganese ions per subunit.</text>
</comment>
<evidence type="ECO:0000259" key="10">
    <source>
        <dbReference type="Pfam" id="PF03372"/>
    </source>
</evidence>
<feature type="binding site" evidence="6">
    <location>
        <position position="297"/>
    </location>
    <ligand>
        <name>Mg(2+)</name>
        <dbReference type="ChEBI" id="CHEBI:18420"/>
        <label>1</label>
    </ligand>
</feature>
<feature type="compositionally biased region" description="Low complexity" evidence="9">
    <location>
        <begin position="377"/>
        <end position="399"/>
    </location>
</feature>
<feature type="binding site" evidence="6">
    <location>
        <position position="39"/>
    </location>
    <ligand>
        <name>Mg(2+)</name>
        <dbReference type="ChEBI" id="CHEBI:18420"/>
        <label>1</label>
    </ligand>
</feature>
<evidence type="ECO:0000256" key="3">
    <source>
        <dbReference type="ARBA" id="ARBA00022723"/>
    </source>
</evidence>
<dbReference type="PROSITE" id="PS51435">
    <property type="entry name" value="AP_NUCLEASE_F1_4"/>
    <property type="match status" value="1"/>
</dbReference>
<feature type="binding site" evidence="6">
    <location>
        <position position="187"/>
    </location>
    <ligand>
        <name>Mg(2+)</name>
        <dbReference type="ChEBI" id="CHEBI:18420"/>
        <label>1</label>
    </ligand>
</feature>
<evidence type="ECO:0000256" key="2">
    <source>
        <dbReference type="ARBA" id="ARBA00007092"/>
    </source>
</evidence>
<dbReference type="Pfam" id="PF03372">
    <property type="entry name" value="Exo_endo_phos"/>
    <property type="match status" value="1"/>
</dbReference>
<keyword evidence="6" id="KW-0464">Manganese</keyword>
<evidence type="ECO:0000256" key="9">
    <source>
        <dbReference type="SAM" id="MobiDB-lite"/>
    </source>
</evidence>
<protein>
    <recommendedName>
        <fullName evidence="8">DNA-(apurinic or apyrimidinic site) endonuclease</fullName>
        <ecNumber evidence="8">3.1.-.-</ecNumber>
    </recommendedName>
</protein>
<evidence type="ECO:0000256" key="8">
    <source>
        <dbReference type="RuleBase" id="RU362131"/>
    </source>
</evidence>
<keyword evidence="4" id="KW-0378">Hydrolase</keyword>
<proteinExistence type="inferred from homology"/>
<dbReference type="PANTHER" id="PTHR22748:SF4">
    <property type="entry name" value="DNA-(APURINIC OR APYRIMIDINIC SITE) ENDONUCLEASE 2"/>
    <property type="match status" value="1"/>
</dbReference>
<accession>A0AAD7ZSF1</accession>
<dbReference type="GO" id="GO:0006284">
    <property type="term" value="P:base-excision repair"/>
    <property type="evidence" value="ECO:0007669"/>
    <property type="project" value="TreeGrafter"/>
</dbReference>
<dbReference type="InterPro" id="IPR005135">
    <property type="entry name" value="Endo/exonuclease/phosphatase"/>
</dbReference>
<dbReference type="GO" id="GO:0005634">
    <property type="term" value="C:nucleus"/>
    <property type="evidence" value="ECO:0007669"/>
    <property type="project" value="TreeGrafter"/>
</dbReference>
<dbReference type="Gene3D" id="3.60.10.10">
    <property type="entry name" value="Endonuclease/exonuclease/phosphatase"/>
    <property type="match status" value="1"/>
</dbReference>
<evidence type="ECO:0000313" key="11">
    <source>
        <dbReference type="EMBL" id="KAJ9586044.1"/>
    </source>
</evidence>
<comment type="similarity">
    <text evidence="2 8">Belongs to the DNA repair enzymes AP/ExoA family.</text>
</comment>
<dbReference type="InterPro" id="IPR036691">
    <property type="entry name" value="Endo/exonu/phosph_ase_sf"/>
</dbReference>
<dbReference type="GO" id="GO:0046872">
    <property type="term" value="F:metal ion binding"/>
    <property type="evidence" value="ECO:0007669"/>
    <property type="project" value="UniProtKB-KW"/>
</dbReference>
<evidence type="ECO:0000256" key="1">
    <source>
        <dbReference type="ARBA" id="ARBA00000493"/>
    </source>
</evidence>
<evidence type="ECO:0000256" key="6">
    <source>
        <dbReference type="PIRSR" id="PIRSR604808-2"/>
    </source>
</evidence>
<gene>
    <name evidence="11" type="ORF">L9F63_020312</name>
</gene>
<feature type="non-terminal residue" evidence="11">
    <location>
        <position position="1"/>
    </location>
</feature>
<dbReference type="AlphaFoldDB" id="A0AAD7ZSF1"/>
<dbReference type="EC" id="3.1.-.-" evidence="8"/>
<keyword evidence="5 6" id="KW-0460">Magnesium</keyword>
<dbReference type="GO" id="GO:0008081">
    <property type="term" value="F:phosphoric diester hydrolase activity"/>
    <property type="evidence" value="ECO:0007669"/>
    <property type="project" value="TreeGrafter"/>
</dbReference>
<dbReference type="GO" id="GO:0003906">
    <property type="term" value="F:DNA-(apurinic or apyrimidinic site) endonuclease activity"/>
    <property type="evidence" value="ECO:0007669"/>
    <property type="project" value="TreeGrafter"/>
</dbReference>
<feature type="domain" description="Endonuclease/exonuclease/phosphatase" evidence="10">
    <location>
        <begin position="6"/>
        <end position="297"/>
    </location>
</feature>
<dbReference type="NCBIfam" id="TIGR00633">
    <property type="entry name" value="xth"/>
    <property type="match status" value="1"/>
</dbReference>
<dbReference type="PANTHER" id="PTHR22748">
    <property type="entry name" value="AP ENDONUCLEASE"/>
    <property type="match status" value="1"/>
</dbReference>
<feature type="region of interest" description="Disordered" evidence="9">
    <location>
        <begin position="333"/>
        <end position="355"/>
    </location>
</feature>
<feature type="binding site" evidence="6">
    <location>
        <position position="296"/>
    </location>
    <ligand>
        <name>Mg(2+)</name>
        <dbReference type="ChEBI" id="CHEBI:18420"/>
        <label>1</label>
    </ligand>
</feature>
<evidence type="ECO:0000313" key="12">
    <source>
        <dbReference type="Proteomes" id="UP001233999"/>
    </source>
</evidence>
<comment type="caution">
    <text evidence="11">The sequence shown here is derived from an EMBL/GenBank/DDBJ whole genome shotgun (WGS) entry which is preliminary data.</text>
</comment>
<keyword evidence="12" id="KW-1185">Reference proteome</keyword>
<keyword evidence="8" id="KW-0227">DNA damage</keyword>
<feature type="region of interest" description="Disordered" evidence="9">
    <location>
        <begin position="371"/>
        <end position="411"/>
    </location>
</feature>